<dbReference type="InterPro" id="IPR011990">
    <property type="entry name" value="TPR-like_helical_dom_sf"/>
</dbReference>
<dbReference type="PANTHER" id="PTHR22904:SF523">
    <property type="entry name" value="STRESS-INDUCED-PHOSPHOPROTEIN 1"/>
    <property type="match status" value="1"/>
</dbReference>
<dbReference type="EMBL" id="JAVRRL010000059">
    <property type="protein sequence ID" value="KAK5109752.1"/>
    <property type="molecule type" value="Genomic_DNA"/>
</dbReference>
<dbReference type="SUPFAM" id="SSF81383">
    <property type="entry name" value="F-box domain"/>
    <property type="match status" value="1"/>
</dbReference>
<protein>
    <recommendedName>
        <fullName evidence="4">F-box domain-containing protein</fullName>
    </recommendedName>
</protein>
<reference evidence="5" key="1">
    <citation type="submission" date="2023-08" db="EMBL/GenBank/DDBJ databases">
        <title>Black Yeasts Isolated from many extreme environments.</title>
        <authorList>
            <person name="Coleine C."/>
            <person name="Stajich J.E."/>
            <person name="Selbmann L."/>
        </authorList>
    </citation>
    <scope>NUCLEOTIDE SEQUENCE</scope>
    <source>
        <strain evidence="5">CCFEE 5401</strain>
    </source>
</reference>
<feature type="domain" description="F-box" evidence="4">
    <location>
        <begin position="129"/>
        <end position="176"/>
    </location>
</feature>
<dbReference type="InterPro" id="IPR036047">
    <property type="entry name" value="F-box-like_dom_sf"/>
</dbReference>
<dbReference type="PROSITE" id="PS50181">
    <property type="entry name" value="FBOX"/>
    <property type="match status" value="1"/>
</dbReference>
<dbReference type="InterPro" id="IPR019734">
    <property type="entry name" value="TPR_rpt"/>
</dbReference>
<dbReference type="SUPFAM" id="SSF48452">
    <property type="entry name" value="TPR-like"/>
    <property type="match status" value="1"/>
</dbReference>
<dbReference type="PANTHER" id="PTHR22904">
    <property type="entry name" value="TPR REPEAT CONTAINING PROTEIN"/>
    <property type="match status" value="1"/>
</dbReference>
<evidence type="ECO:0000256" key="1">
    <source>
        <dbReference type="ARBA" id="ARBA00022737"/>
    </source>
</evidence>
<evidence type="ECO:0000259" key="4">
    <source>
        <dbReference type="PROSITE" id="PS50181"/>
    </source>
</evidence>
<dbReference type="InterPro" id="IPR001810">
    <property type="entry name" value="F-box_dom"/>
</dbReference>
<gene>
    <name evidence="5" type="ORF">LTR62_006592</name>
</gene>
<dbReference type="SUPFAM" id="SSF52047">
    <property type="entry name" value="RNI-like"/>
    <property type="match status" value="1"/>
</dbReference>
<evidence type="ECO:0000256" key="2">
    <source>
        <dbReference type="ARBA" id="ARBA00022803"/>
    </source>
</evidence>
<keyword evidence="2 3" id="KW-0802">TPR repeat</keyword>
<dbReference type="InterPro" id="IPR032675">
    <property type="entry name" value="LRR_dom_sf"/>
</dbReference>
<accession>A0AAN7TG46</accession>
<dbReference type="PROSITE" id="PS50005">
    <property type="entry name" value="TPR"/>
    <property type="match status" value="1"/>
</dbReference>
<evidence type="ECO:0000313" key="6">
    <source>
        <dbReference type="Proteomes" id="UP001310890"/>
    </source>
</evidence>
<proteinExistence type="predicted"/>
<dbReference type="Proteomes" id="UP001310890">
    <property type="component" value="Unassembled WGS sequence"/>
</dbReference>
<dbReference type="Pfam" id="PF12937">
    <property type="entry name" value="F-box-like"/>
    <property type="match status" value="1"/>
</dbReference>
<organism evidence="5 6">
    <name type="scientific">Meristemomyces frigidus</name>
    <dbReference type="NCBI Taxonomy" id="1508187"/>
    <lineage>
        <taxon>Eukaryota</taxon>
        <taxon>Fungi</taxon>
        <taxon>Dikarya</taxon>
        <taxon>Ascomycota</taxon>
        <taxon>Pezizomycotina</taxon>
        <taxon>Dothideomycetes</taxon>
        <taxon>Dothideomycetidae</taxon>
        <taxon>Mycosphaerellales</taxon>
        <taxon>Teratosphaeriaceae</taxon>
        <taxon>Meristemomyces</taxon>
    </lineage>
</organism>
<dbReference type="GO" id="GO:0051879">
    <property type="term" value="F:Hsp90 protein binding"/>
    <property type="evidence" value="ECO:0007669"/>
    <property type="project" value="TreeGrafter"/>
</dbReference>
<dbReference type="Gene3D" id="3.80.10.10">
    <property type="entry name" value="Ribonuclease Inhibitor"/>
    <property type="match status" value="2"/>
</dbReference>
<keyword evidence="1" id="KW-0677">Repeat</keyword>
<feature type="repeat" description="TPR" evidence="3">
    <location>
        <begin position="5"/>
        <end position="38"/>
    </location>
</feature>
<dbReference type="Gene3D" id="1.25.40.10">
    <property type="entry name" value="Tetratricopeptide repeat domain"/>
    <property type="match status" value="1"/>
</dbReference>
<evidence type="ECO:0000256" key="3">
    <source>
        <dbReference type="PROSITE-ProRule" id="PRU00339"/>
    </source>
</evidence>
<dbReference type="SMART" id="SM00028">
    <property type="entry name" value="TPR"/>
    <property type="match status" value="3"/>
</dbReference>
<name>A0AAN7TG46_9PEZI</name>
<sequence>MNQAQEHLRREGRACYKRGEYSQALDAFTRALGRAPSVSLLDNRAACYEKLNDLPAALKDAKKAIQLSKEDPTGYLRAGKLLVKMEKSSVALEIYTHGLRNVKHTGQGYELLCKAQNQLRSQLAPARSVDPLTVLPRELAEIILHHLTFQQRINACLVSPQWAKFIRSSSDLWRHLDLTASRRRVSTKFISRAINVAKQKLTSASLNNLYDFDKTLAALVKHCPIESLSLHNVGLLSDGLLPMLKPAARLKRLQLNKGVQIGHQVFARLVLQHAATLEDLDCSDLHMPQIRWLEGRYERLTILSMRAGRLFATTAGGDFHSELGVLMPHLRSLTLLETEASTSIHTILNLSSLKHLNHLDLEIISSRNYHIQFPTSITFLRLASPLANWLPMKIDKDEEASHAAYYLPKLKHLALDLSLDKIQLLLFCLLYPPPSLRISEPADASLEPHQPILPLESLDITLESPDHLTNPQVYPNLRHLIHLTYRHSITEQAAIIVDSFPHIQTLDLSESDVNGHDVKVLLQLKDLRHLILDDCRFLGRDAVDWARSQGVRVDARDSAASDVAGKKVRYG</sequence>
<comment type="caution">
    <text evidence="5">The sequence shown here is derived from an EMBL/GenBank/DDBJ whole genome shotgun (WGS) entry which is preliminary data.</text>
</comment>
<evidence type="ECO:0000313" key="5">
    <source>
        <dbReference type="EMBL" id="KAK5109752.1"/>
    </source>
</evidence>
<dbReference type="AlphaFoldDB" id="A0AAN7TG46"/>
<dbReference type="SMART" id="SM00256">
    <property type="entry name" value="FBOX"/>
    <property type="match status" value="1"/>
</dbReference>